<gene>
    <name evidence="1" type="ORF">GMES_3253</name>
</gene>
<evidence type="ECO:0000313" key="1">
    <source>
        <dbReference type="EMBL" id="GAC25534.1"/>
    </source>
</evidence>
<accession>K6XY54</accession>
<reference evidence="1 2" key="1">
    <citation type="journal article" date="2017" name="Antonie Van Leeuwenhoek">
        <title>Rhizobium rhizosphaerae sp. nov., a novel species isolated from rice rhizosphere.</title>
        <authorList>
            <person name="Zhao J.J."/>
            <person name="Zhang J."/>
            <person name="Zhang R.J."/>
            <person name="Zhang C.W."/>
            <person name="Yin H.Q."/>
            <person name="Zhang X.X."/>
        </authorList>
    </citation>
    <scope>NUCLEOTIDE SEQUENCE [LARGE SCALE GENOMIC DNA]</scope>
    <source>
        <strain evidence="1 2">KMM 241</strain>
    </source>
</reference>
<protein>
    <submittedName>
        <fullName evidence="1">Uncharacterized protein</fullName>
    </submittedName>
</protein>
<sequence>MVVPFKIVRPQSKSRWGIPIWDEKQYPIKKGLAAYVAKPFLVVYTIL</sequence>
<dbReference type="EMBL" id="BAEP01000062">
    <property type="protein sequence ID" value="GAC25534.1"/>
    <property type="molecule type" value="Genomic_DNA"/>
</dbReference>
<comment type="caution">
    <text evidence="1">The sequence shown here is derived from an EMBL/GenBank/DDBJ whole genome shotgun (WGS) entry which is preliminary data.</text>
</comment>
<name>K6XY54_9ALTE</name>
<evidence type="ECO:0000313" key="2">
    <source>
        <dbReference type="Proteomes" id="UP000006263"/>
    </source>
</evidence>
<organism evidence="1 2">
    <name type="scientific">Paraglaciecola mesophila KMM 241</name>
    <dbReference type="NCBI Taxonomy" id="1128912"/>
    <lineage>
        <taxon>Bacteria</taxon>
        <taxon>Pseudomonadati</taxon>
        <taxon>Pseudomonadota</taxon>
        <taxon>Gammaproteobacteria</taxon>
        <taxon>Alteromonadales</taxon>
        <taxon>Alteromonadaceae</taxon>
        <taxon>Paraglaciecola</taxon>
    </lineage>
</organism>
<proteinExistence type="predicted"/>
<dbReference type="AlphaFoldDB" id="K6XY54"/>
<dbReference type="Proteomes" id="UP000006263">
    <property type="component" value="Unassembled WGS sequence"/>
</dbReference>